<feature type="compositionally biased region" description="Polar residues" evidence="1">
    <location>
        <begin position="269"/>
        <end position="285"/>
    </location>
</feature>
<dbReference type="KEGG" id="ncc:104948505"/>
<organism evidence="2 3">
    <name type="scientific">Notothenia coriiceps</name>
    <name type="common">black rockcod</name>
    <dbReference type="NCBI Taxonomy" id="8208"/>
    <lineage>
        <taxon>Eukaryota</taxon>
        <taxon>Metazoa</taxon>
        <taxon>Chordata</taxon>
        <taxon>Craniata</taxon>
        <taxon>Vertebrata</taxon>
        <taxon>Euteleostomi</taxon>
        <taxon>Actinopterygii</taxon>
        <taxon>Neopterygii</taxon>
        <taxon>Teleostei</taxon>
        <taxon>Neoteleostei</taxon>
        <taxon>Acanthomorphata</taxon>
        <taxon>Eupercaria</taxon>
        <taxon>Perciformes</taxon>
        <taxon>Notothenioidei</taxon>
        <taxon>Nototheniidae</taxon>
        <taxon>Notothenia</taxon>
    </lineage>
</organism>
<feature type="region of interest" description="Disordered" evidence="1">
    <location>
        <begin position="266"/>
        <end position="304"/>
    </location>
</feature>
<evidence type="ECO:0000313" key="2">
    <source>
        <dbReference type="Proteomes" id="UP000504611"/>
    </source>
</evidence>
<dbReference type="Proteomes" id="UP000504611">
    <property type="component" value="Unplaced"/>
</dbReference>
<keyword evidence="2" id="KW-1185">Reference proteome</keyword>
<dbReference type="OrthoDB" id="8954808at2759"/>
<protein>
    <submittedName>
        <fullName evidence="3">Protein FAM169B isoform X1</fullName>
    </submittedName>
</protein>
<dbReference type="PANTHER" id="PTHR22442">
    <property type="match status" value="1"/>
</dbReference>
<name>A0A6I9N533_9TELE</name>
<dbReference type="AlphaFoldDB" id="A0A6I9N533"/>
<proteinExistence type="predicted"/>
<dbReference type="InterPro" id="IPR029625">
    <property type="entry name" value="FAM169"/>
</dbReference>
<sequence>MYPVDLPAVEDTDLTSVSELYLSSLESGPHNEEWFELSHTSKVAITANNVRRLQLFDDDQSDCTLLALHPPNDPTQVLALYLQDQWWSVDDALRTCCQDRNGLISVQSLMERVIVFLLSQVLERSPQEKTLFSLHPRTESCKLLWRDSQAVGFYTIKHKGSLCGGWSGLCYLLPALDTLLVRRGWRRRGLGLLMLEDFCSSFSTEEILGVSAPLSPSMVAVCRSFLQQHEEHLESLYEVEAPGGWTQRRNIWLSIQLGRYTSCIKEESGPTSGDTQRNNDSSLKSSDCRPDLTPESCSDVDAPLVTGSSAQQLELCAQRRAGRSPSSSVSGTGCCPAAHAEDLDSGPPCRPPQSLNTKQALKPKPSVSAEPGEVEEERRNAKRIGRT</sequence>
<reference evidence="3" key="1">
    <citation type="submission" date="2025-08" db="UniProtKB">
        <authorList>
            <consortium name="RefSeq"/>
        </authorList>
    </citation>
    <scope>IDENTIFICATION</scope>
    <source>
        <tissue evidence="3">Muscle</tissue>
    </source>
</reference>
<dbReference type="PANTHER" id="PTHR22442:SF4">
    <property type="entry name" value="PROTEIN FAM169BP"/>
    <property type="match status" value="1"/>
</dbReference>
<accession>A0A6I9N533</accession>
<evidence type="ECO:0000313" key="3">
    <source>
        <dbReference type="RefSeq" id="XP_010773009.1"/>
    </source>
</evidence>
<feature type="region of interest" description="Disordered" evidence="1">
    <location>
        <begin position="321"/>
        <end position="387"/>
    </location>
</feature>
<gene>
    <name evidence="3" type="primary">fam169b</name>
</gene>
<evidence type="ECO:0000256" key="1">
    <source>
        <dbReference type="SAM" id="MobiDB-lite"/>
    </source>
</evidence>
<dbReference type="CTD" id="434197"/>
<dbReference type="RefSeq" id="XP_010773009.1">
    <property type="nucleotide sequence ID" value="XM_010774707.1"/>
</dbReference>